<dbReference type="NCBIfam" id="TIGR03083">
    <property type="entry name" value="maleylpyruvate isomerase family mycothiol-dependent enzyme"/>
    <property type="match status" value="1"/>
</dbReference>
<dbReference type="GO" id="GO:0046872">
    <property type="term" value="F:metal ion binding"/>
    <property type="evidence" value="ECO:0007669"/>
    <property type="project" value="InterPro"/>
</dbReference>
<gene>
    <name evidence="3" type="ORF">EDD29_3319</name>
</gene>
<evidence type="ECO:0000259" key="1">
    <source>
        <dbReference type="Pfam" id="PF07398"/>
    </source>
</evidence>
<dbReference type="RefSeq" id="WP_211359748.1">
    <property type="nucleotide sequence ID" value="NZ_RJKE01000001.1"/>
</dbReference>
<name>A0A3N1CWU1_9ACTN</name>
<keyword evidence="4" id="KW-1185">Reference proteome</keyword>
<protein>
    <submittedName>
        <fullName evidence="3">Uncharacterized protein (TIGR03083 family)</fullName>
    </submittedName>
</protein>
<organism evidence="3 4">
    <name type="scientific">Actinocorallia herbida</name>
    <dbReference type="NCBI Taxonomy" id="58109"/>
    <lineage>
        <taxon>Bacteria</taxon>
        <taxon>Bacillati</taxon>
        <taxon>Actinomycetota</taxon>
        <taxon>Actinomycetes</taxon>
        <taxon>Streptosporangiales</taxon>
        <taxon>Thermomonosporaceae</taxon>
        <taxon>Actinocorallia</taxon>
    </lineage>
</organism>
<proteinExistence type="predicted"/>
<evidence type="ECO:0000313" key="3">
    <source>
        <dbReference type="EMBL" id="ROO85770.1"/>
    </source>
</evidence>
<dbReference type="AlphaFoldDB" id="A0A3N1CWU1"/>
<dbReference type="InterPro" id="IPR017517">
    <property type="entry name" value="Maleyloyr_isom"/>
</dbReference>
<feature type="domain" description="MDMPI C-terminal" evidence="1">
    <location>
        <begin position="170"/>
        <end position="260"/>
    </location>
</feature>
<evidence type="ECO:0000259" key="2">
    <source>
        <dbReference type="Pfam" id="PF11716"/>
    </source>
</evidence>
<dbReference type="Pfam" id="PF07398">
    <property type="entry name" value="MDMPI_C"/>
    <property type="match status" value="1"/>
</dbReference>
<comment type="caution">
    <text evidence="3">The sequence shown here is derived from an EMBL/GenBank/DDBJ whole genome shotgun (WGS) entry which is preliminary data.</text>
</comment>
<accession>A0A3N1CWU1</accession>
<dbReference type="InterPro" id="IPR034660">
    <property type="entry name" value="DinB/YfiT-like"/>
</dbReference>
<dbReference type="Pfam" id="PF11716">
    <property type="entry name" value="MDMPI_N"/>
    <property type="match status" value="1"/>
</dbReference>
<dbReference type="Proteomes" id="UP000272400">
    <property type="component" value="Unassembled WGS sequence"/>
</dbReference>
<dbReference type="InterPro" id="IPR024344">
    <property type="entry name" value="MDMPI_metal-binding"/>
</dbReference>
<evidence type="ECO:0000313" key="4">
    <source>
        <dbReference type="Proteomes" id="UP000272400"/>
    </source>
</evidence>
<dbReference type="EMBL" id="RJKE01000001">
    <property type="protein sequence ID" value="ROO85770.1"/>
    <property type="molecule type" value="Genomic_DNA"/>
</dbReference>
<sequence>MSGETDKKQVTATLVGEWAALDALLGGLSAEQWAAPTCLPGWRVTDVVAHLIGTEAMLAGDPTPETGVDVRALPHVRNDIGAFNEQWVTALRYEEPAAMLARFRDVTVRRTAALEAMSEEEFAAPSWTPAGQATYARFMRIRVYDCWMHEQDIRAALDIPGHEAGPAPEAALEEASHALGLIVGKRAAAPDGSTVLVDLVGPVHRALTVKVDGRAHLVPATDDPPTAALRLTSSLFLRLCGGRPAPDPAVDLSGDRELARRVLDELAFTI</sequence>
<dbReference type="InterPro" id="IPR010872">
    <property type="entry name" value="MDMPI_C-term_domain"/>
</dbReference>
<reference evidence="3 4" key="1">
    <citation type="submission" date="2018-11" db="EMBL/GenBank/DDBJ databases">
        <title>Sequencing the genomes of 1000 actinobacteria strains.</title>
        <authorList>
            <person name="Klenk H.-P."/>
        </authorList>
    </citation>
    <scope>NUCLEOTIDE SEQUENCE [LARGE SCALE GENOMIC DNA]</scope>
    <source>
        <strain evidence="3 4">DSM 44254</strain>
    </source>
</reference>
<dbReference type="SUPFAM" id="SSF109854">
    <property type="entry name" value="DinB/YfiT-like putative metalloenzymes"/>
    <property type="match status" value="1"/>
</dbReference>
<feature type="domain" description="Mycothiol-dependent maleylpyruvate isomerase metal-binding" evidence="2">
    <location>
        <begin position="17"/>
        <end position="154"/>
    </location>
</feature>
<dbReference type="Gene3D" id="1.20.120.450">
    <property type="entry name" value="dinb family like domain"/>
    <property type="match status" value="1"/>
</dbReference>